<dbReference type="Proteomes" id="UP001144372">
    <property type="component" value="Unassembled WGS sequence"/>
</dbReference>
<sequence>MAAAVPGKPDRLRASIKPGLYEAMAPQARATLGAYQVLGPLIPTPELNETLDCNAYEQYQWNALCWGGTHFVRG</sequence>
<comment type="caution">
    <text evidence="1">The sequence shown here is derived from an EMBL/GenBank/DDBJ whole genome shotgun (WGS) entry which is preliminary data.</text>
</comment>
<accession>A0A9W6FR37</accession>
<keyword evidence="2" id="KW-1185">Reference proteome</keyword>
<reference evidence="1" key="1">
    <citation type="submission" date="2022-12" db="EMBL/GenBank/DDBJ databases">
        <title>Reference genome sequencing for broad-spectrum identification of bacterial and archaeal isolates by mass spectrometry.</title>
        <authorList>
            <person name="Sekiguchi Y."/>
            <person name="Tourlousse D.M."/>
        </authorList>
    </citation>
    <scope>NUCLEOTIDE SEQUENCE</scope>
    <source>
        <strain evidence="1">ASRB1</strain>
    </source>
</reference>
<dbReference type="EMBL" id="BSDR01000001">
    <property type="protein sequence ID" value="GLI32568.1"/>
    <property type="molecule type" value="Genomic_DNA"/>
</dbReference>
<proteinExistence type="predicted"/>
<dbReference type="AlphaFoldDB" id="A0A9W6FR37"/>
<evidence type="ECO:0000313" key="1">
    <source>
        <dbReference type="EMBL" id="GLI32568.1"/>
    </source>
</evidence>
<organism evidence="1 2">
    <name type="scientific">Desulforhabdus amnigena</name>
    <dbReference type="NCBI Taxonomy" id="40218"/>
    <lineage>
        <taxon>Bacteria</taxon>
        <taxon>Pseudomonadati</taxon>
        <taxon>Thermodesulfobacteriota</taxon>
        <taxon>Syntrophobacteria</taxon>
        <taxon>Syntrophobacterales</taxon>
        <taxon>Syntrophobacteraceae</taxon>
        <taxon>Desulforhabdus</taxon>
    </lineage>
</organism>
<evidence type="ECO:0000313" key="2">
    <source>
        <dbReference type="Proteomes" id="UP001144372"/>
    </source>
</evidence>
<gene>
    <name evidence="1" type="ORF">DAMNIGENAA_00010</name>
</gene>
<protein>
    <submittedName>
        <fullName evidence="1">Uncharacterized protein</fullName>
    </submittedName>
</protein>
<name>A0A9W6FR37_9BACT</name>